<reference evidence="2" key="1">
    <citation type="journal article" date="2014" name="Int. J. Syst. Evol. Microbiol.">
        <title>Complete genome sequence of Corynebacterium casei LMG S-19264T (=DSM 44701T), isolated from a smear-ripened cheese.</title>
        <authorList>
            <consortium name="US DOE Joint Genome Institute (JGI-PGF)"/>
            <person name="Walter F."/>
            <person name="Albersmeier A."/>
            <person name="Kalinowski J."/>
            <person name="Ruckert C."/>
        </authorList>
    </citation>
    <scope>NUCLEOTIDE SEQUENCE</scope>
    <source>
        <strain evidence="2">CGMCC 1.15371</strain>
    </source>
</reference>
<proteinExistence type="predicted"/>
<dbReference type="AlphaFoldDB" id="A0A8J2YH34"/>
<feature type="transmembrane region" description="Helical" evidence="1">
    <location>
        <begin position="140"/>
        <end position="159"/>
    </location>
</feature>
<comment type="caution">
    <text evidence="2">The sequence shown here is derived from an EMBL/GenBank/DDBJ whole genome shotgun (WGS) entry which is preliminary data.</text>
</comment>
<name>A0A8J2YH34_9BACL</name>
<feature type="transmembrane region" description="Helical" evidence="1">
    <location>
        <begin position="208"/>
        <end position="227"/>
    </location>
</feature>
<reference evidence="2" key="2">
    <citation type="submission" date="2020-09" db="EMBL/GenBank/DDBJ databases">
        <authorList>
            <person name="Sun Q."/>
            <person name="Zhou Y."/>
        </authorList>
    </citation>
    <scope>NUCLEOTIDE SEQUENCE</scope>
    <source>
        <strain evidence="2">CGMCC 1.15371</strain>
    </source>
</reference>
<protein>
    <recommendedName>
        <fullName evidence="4">DUF4129 domain-containing protein</fullName>
    </recommendedName>
</protein>
<gene>
    <name evidence="2" type="ORF">GCM10011391_18780</name>
</gene>
<keyword evidence="1" id="KW-1133">Transmembrane helix</keyword>
<accession>A0A8J2YH34</accession>
<evidence type="ECO:0008006" key="4">
    <source>
        <dbReference type="Google" id="ProtNLM"/>
    </source>
</evidence>
<evidence type="ECO:0000256" key="1">
    <source>
        <dbReference type="SAM" id="Phobius"/>
    </source>
</evidence>
<feature type="transmembrane region" description="Helical" evidence="1">
    <location>
        <begin position="12"/>
        <end position="30"/>
    </location>
</feature>
<dbReference type="Proteomes" id="UP000628775">
    <property type="component" value="Unassembled WGS sequence"/>
</dbReference>
<keyword evidence="3" id="KW-1185">Reference proteome</keyword>
<evidence type="ECO:0000313" key="2">
    <source>
        <dbReference type="EMBL" id="GGE40251.1"/>
    </source>
</evidence>
<feature type="transmembrane region" description="Helical" evidence="1">
    <location>
        <begin position="114"/>
        <end position="134"/>
    </location>
</feature>
<feature type="transmembrane region" description="Helical" evidence="1">
    <location>
        <begin position="180"/>
        <end position="202"/>
    </location>
</feature>
<evidence type="ECO:0000313" key="3">
    <source>
        <dbReference type="Proteomes" id="UP000628775"/>
    </source>
</evidence>
<feature type="transmembrane region" description="Helical" evidence="1">
    <location>
        <begin position="264"/>
        <end position="285"/>
    </location>
</feature>
<feature type="transmembrane region" description="Helical" evidence="1">
    <location>
        <begin position="63"/>
        <end position="79"/>
    </location>
</feature>
<keyword evidence="1" id="KW-0472">Membrane</keyword>
<sequence length="436" mass="51003">MKWLIRKVIEGIIEGLVVLPILLLISIYLLPNTLHIIWMASLLVLFIAGVIVRARVKNKKRGVYLLLSVLIGSIGTLSFLSSLLITLVIEILAIGVVYRGIIHAEREWEESLPLIILWGSLPIYFVGYFLFGAFNALMPYQSLLTWLGIMTLVIVLFVNNHRQLMAAALSNQKRPFLSRAVLWQNRGYIVILLLIILLVINYRLFPYLFSKLASLFSYIIQVVLAIFPHRSKSTINQPSTAQVPPFLKIEARHPSIGGEVLEKIMMGLAYVFLCAAVLFLIFIIYKKLKPAITRYFQKLLLYMNQLFQQLEDQSQALGYQEEREMLFQDWRHETKEKLKRGLSQWQRTQRWEDLQTNQERIRFLFRQLLFKEMKQGYIYQSHHTPRETLDKIKKQYPGQSIELESLEKLYEKARYSPHSISNQEVKRTKEKIENYP</sequence>
<organism evidence="2 3">
    <name type="scientific">Pullulanibacillus camelliae</name>
    <dbReference type="NCBI Taxonomy" id="1707096"/>
    <lineage>
        <taxon>Bacteria</taxon>
        <taxon>Bacillati</taxon>
        <taxon>Bacillota</taxon>
        <taxon>Bacilli</taxon>
        <taxon>Bacillales</taxon>
        <taxon>Sporolactobacillaceae</taxon>
        <taxon>Pullulanibacillus</taxon>
    </lineage>
</organism>
<dbReference type="RefSeq" id="WP_188692663.1">
    <property type="nucleotide sequence ID" value="NZ_BMIR01000007.1"/>
</dbReference>
<feature type="transmembrane region" description="Helical" evidence="1">
    <location>
        <begin position="36"/>
        <end position="56"/>
    </location>
</feature>
<dbReference type="EMBL" id="BMIR01000007">
    <property type="protein sequence ID" value="GGE40251.1"/>
    <property type="molecule type" value="Genomic_DNA"/>
</dbReference>
<keyword evidence="1" id="KW-0812">Transmembrane</keyword>